<reference evidence="6 7" key="1">
    <citation type="journal article" date="2014" name="Genome Biol. Evol.">
        <title>Molecular evolution of the substrate utilization strategies and putative virulence factors in mosquito-associated Spiroplasma species.</title>
        <authorList>
            <person name="Chang T.H."/>
            <person name="Lo W.S."/>
            <person name="Ku C."/>
            <person name="Chen L.L."/>
            <person name="Kuo C.H."/>
        </authorList>
    </citation>
    <scope>NUCLEOTIDE SEQUENCE [LARGE SCALE GENOMIC DNA]</scope>
    <source>
        <strain evidence="6">AES-1</strain>
    </source>
</reference>
<dbReference type="STRING" id="1276246.SCULI_v1c09110"/>
<dbReference type="HOGENOM" id="CLU_003442_2_1_14"/>
<accession>W6A8G8</accession>
<dbReference type="Proteomes" id="UP000019267">
    <property type="component" value="Chromosome"/>
</dbReference>
<dbReference type="PATRIC" id="fig|1276246.3.peg.906"/>
<dbReference type="SUPFAM" id="SSF74650">
    <property type="entry name" value="Galactose mutarotase-like"/>
    <property type="match status" value="1"/>
</dbReference>
<organism evidence="6 7">
    <name type="scientific">Spiroplasma culicicola AES-1</name>
    <dbReference type="NCBI Taxonomy" id="1276246"/>
    <lineage>
        <taxon>Bacteria</taxon>
        <taxon>Bacillati</taxon>
        <taxon>Mycoplasmatota</taxon>
        <taxon>Mollicutes</taxon>
        <taxon>Entomoplasmatales</taxon>
        <taxon>Spiroplasmataceae</taxon>
        <taxon>Spiroplasma</taxon>
    </lineage>
</organism>
<dbReference type="InterPro" id="IPR027291">
    <property type="entry name" value="Glyco_hydro_38_N_sf"/>
</dbReference>
<dbReference type="RefSeq" id="WP_025363474.1">
    <property type="nucleotide sequence ID" value="NZ_CP006681.1"/>
</dbReference>
<dbReference type="GO" id="GO:0004559">
    <property type="term" value="F:alpha-mannosidase activity"/>
    <property type="evidence" value="ECO:0007669"/>
    <property type="project" value="InterPro"/>
</dbReference>
<name>W6A8G8_9MOLU</name>
<dbReference type="GO" id="GO:0009313">
    <property type="term" value="P:oligosaccharide catabolic process"/>
    <property type="evidence" value="ECO:0007669"/>
    <property type="project" value="TreeGrafter"/>
</dbReference>
<dbReference type="SMART" id="SM00872">
    <property type="entry name" value="Alpha-mann_mid"/>
    <property type="match status" value="1"/>
</dbReference>
<evidence type="ECO:0000256" key="1">
    <source>
        <dbReference type="ARBA" id="ARBA00009792"/>
    </source>
</evidence>
<dbReference type="SUPFAM" id="SSF88713">
    <property type="entry name" value="Glycoside hydrolase/deacetylase"/>
    <property type="match status" value="1"/>
</dbReference>
<protein>
    <submittedName>
        <fullName evidence="6">Alpha-mannosidase</fullName>
    </submittedName>
</protein>
<dbReference type="InterPro" id="IPR028995">
    <property type="entry name" value="Glyco_hydro_57/38_cen_sf"/>
</dbReference>
<dbReference type="Gene3D" id="2.60.40.2220">
    <property type="match status" value="1"/>
</dbReference>
<sequence>MKAKNKIFDIYVVPHTHWDKEWYFTKQDSDILLFDNINKLLDMLDNNEIDTFTYDGQFSIIDDYLSYSQNNLERIKYFTQNKKLIVGPWYTQPDFFNITSESIVRNLLYGINGCKSIGAKHLNIAYVPDSFGHNNQMPQIYNQFGINNFIYWRGISKDMLDKNGIVNNWIGLNNNKVLSYNLLFGYWPFGANYPYQTINKSNISIQAKEFLKNTSSLLNEIKLKSKDATNKILLPLGGDQAPIMKYLKDFINEINKVSQDNWILSDYDTFFEKLNEDKTEFPIIEGELKFPFLSRIHKTIGSQRQDIKNLMKHLEVELYNNLEPLMSYWFLTTNQYDKYFIDKIIKNILTSQAHDSIGGCNSDRTNDDVMSRITQALDMVEALKTMILKNISLNLSLSNEEFIIYNSELFNINFNKKIKLFSKYKYIDIFDENNNKIEFAILEKKLHNEGMVVKPSINGEDVSQATGFYEYDIFITNLPFKAMEIKKLNIRENLSPSIENIAEAKNNFEIKLDGKFICINNLHTNKKIKLFLEAQVDAGDSYDYSPTNENKIINELISSAIYSKKYKHLEKTEVTLVYKVPTSENSLLETKQKFIFTFYNYENLSLELNLKTTNKSSEIRWRLIDQIEENKDFLINDQCYSVISRKHNPYLPKWKEQSWKEAPVNIESFESFVGFENNHFIYNNGINEYELIDNNKLALTLYRSVSVLGRNNLLWRPGRASGTSEFNISTNGSKLSYKKLEYDIKFDFQDNINYARESKKFITMPLYYQKQNLNNLYKRYDRFLLNEKYTKIKLDNNIIINSNDFVVKTFKKAEFSDDLIIRGYNPLDKEISLSILYKKNLIKFDLVNLKEEVIDSNKDSININKNQIVTILIKKGDISW</sequence>
<dbReference type="InterPro" id="IPR011013">
    <property type="entry name" value="Gal_mutarotase_sf_dom"/>
</dbReference>
<dbReference type="Pfam" id="PF09261">
    <property type="entry name" value="Alpha-mann_mid"/>
    <property type="match status" value="1"/>
</dbReference>
<dbReference type="GO" id="GO:0046872">
    <property type="term" value="F:metal ion binding"/>
    <property type="evidence" value="ECO:0007669"/>
    <property type="project" value="UniProtKB-KW"/>
</dbReference>
<keyword evidence="4" id="KW-0326">Glycosidase</keyword>
<dbReference type="eggNOG" id="COG0383">
    <property type="taxonomic scope" value="Bacteria"/>
</dbReference>
<evidence type="ECO:0000256" key="4">
    <source>
        <dbReference type="ARBA" id="ARBA00023295"/>
    </source>
</evidence>
<keyword evidence="7" id="KW-1185">Reference proteome</keyword>
<keyword evidence="3" id="KW-0378">Hydrolase</keyword>
<evidence type="ECO:0000313" key="7">
    <source>
        <dbReference type="Proteomes" id="UP000019267"/>
    </source>
</evidence>
<dbReference type="InterPro" id="IPR015341">
    <property type="entry name" value="Glyco_hydro_38_cen"/>
</dbReference>
<evidence type="ECO:0000256" key="2">
    <source>
        <dbReference type="ARBA" id="ARBA00022723"/>
    </source>
</evidence>
<dbReference type="OrthoDB" id="9772207at2"/>
<dbReference type="GO" id="GO:0030246">
    <property type="term" value="F:carbohydrate binding"/>
    <property type="evidence" value="ECO:0007669"/>
    <property type="project" value="InterPro"/>
</dbReference>
<dbReference type="KEGG" id="scq:SCULI_v1c09110"/>
<dbReference type="Pfam" id="PF01074">
    <property type="entry name" value="Glyco_hydro_38N"/>
    <property type="match status" value="1"/>
</dbReference>
<dbReference type="SUPFAM" id="SSF88688">
    <property type="entry name" value="Families 57/38 glycoside transferase middle domain"/>
    <property type="match status" value="1"/>
</dbReference>
<proteinExistence type="inferred from homology"/>
<dbReference type="Gene3D" id="1.20.1270.50">
    <property type="entry name" value="Glycoside hydrolase family 38, central domain"/>
    <property type="match status" value="1"/>
</dbReference>
<gene>
    <name evidence="6" type="ORF">SCULI_v1c09110</name>
</gene>
<dbReference type="Pfam" id="PF17677">
    <property type="entry name" value="Glyco_hydro38C2"/>
    <property type="match status" value="1"/>
</dbReference>
<dbReference type="InterPro" id="IPR037094">
    <property type="entry name" value="Glyco_hydro_38_cen_sf"/>
</dbReference>
<dbReference type="InterPro" id="IPR041147">
    <property type="entry name" value="GH38_C"/>
</dbReference>
<dbReference type="PANTHER" id="PTHR46017">
    <property type="entry name" value="ALPHA-MANNOSIDASE 2C1"/>
    <property type="match status" value="1"/>
</dbReference>
<dbReference type="InterPro" id="IPR000602">
    <property type="entry name" value="Glyco_hydro_38_N"/>
</dbReference>
<keyword evidence="2" id="KW-0479">Metal-binding</keyword>
<evidence type="ECO:0000259" key="5">
    <source>
        <dbReference type="SMART" id="SM00872"/>
    </source>
</evidence>
<comment type="similarity">
    <text evidence="1">Belongs to the glycosyl hydrolase 38 family.</text>
</comment>
<feature type="domain" description="Glycoside hydrolase family 38 central" evidence="5">
    <location>
        <begin position="295"/>
        <end position="373"/>
    </location>
</feature>
<dbReference type="AlphaFoldDB" id="W6A8G8"/>
<dbReference type="EMBL" id="CP006681">
    <property type="protein sequence ID" value="AHI53251.1"/>
    <property type="molecule type" value="Genomic_DNA"/>
</dbReference>
<dbReference type="Gene3D" id="2.70.98.30">
    <property type="entry name" value="Golgi alpha-mannosidase II, domain 4"/>
    <property type="match status" value="1"/>
</dbReference>
<dbReference type="GO" id="GO:0006013">
    <property type="term" value="P:mannose metabolic process"/>
    <property type="evidence" value="ECO:0007669"/>
    <property type="project" value="InterPro"/>
</dbReference>
<dbReference type="Gene3D" id="3.20.110.10">
    <property type="entry name" value="Glycoside hydrolase 38, N terminal domain"/>
    <property type="match status" value="1"/>
</dbReference>
<dbReference type="InterPro" id="IPR011330">
    <property type="entry name" value="Glyco_hydro/deAcase_b/a-brl"/>
</dbReference>
<evidence type="ECO:0000256" key="3">
    <source>
        <dbReference type="ARBA" id="ARBA00022801"/>
    </source>
</evidence>
<evidence type="ECO:0000313" key="6">
    <source>
        <dbReference type="EMBL" id="AHI53251.1"/>
    </source>
</evidence>
<dbReference type="PANTHER" id="PTHR46017:SF2">
    <property type="entry name" value="MANNOSYLGLYCERATE HYDROLASE"/>
    <property type="match status" value="1"/>
</dbReference>